<evidence type="ECO:0000313" key="3">
    <source>
        <dbReference type="EMBL" id="EMD33125.1"/>
    </source>
</evidence>
<proteinExistence type="inferred from homology"/>
<gene>
    <name evidence="3" type="ORF">CERSUDRAFT_126294</name>
</gene>
<dbReference type="Pfam" id="PF08939">
    <property type="entry name" value="Bles03"/>
    <property type="match status" value="1"/>
</dbReference>
<dbReference type="InterPro" id="IPR023398">
    <property type="entry name" value="TIF_eIF4e-like"/>
</dbReference>
<dbReference type="PANTHER" id="PTHR31977:SF1">
    <property type="entry name" value="UPF0696 PROTEIN C11ORF68"/>
    <property type="match status" value="1"/>
</dbReference>
<dbReference type="InterPro" id="IPR015034">
    <property type="entry name" value="Bles03"/>
</dbReference>
<evidence type="ECO:0000313" key="4">
    <source>
        <dbReference type="Proteomes" id="UP000016930"/>
    </source>
</evidence>
<comment type="similarity">
    <text evidence="1">Belongs to the UPF0696 family.</text>
</comment>
<dbReference type="HOGENOM" id="CLU_062058_0_0_1"/>
<dbReference type="STRING" id="914234.M2QLU0"/>
<dbReference type="PANTHER" id="PTHR31977">
    <property type="entry name" value="UPF0696 PROTEIN C11ORF68"/>
    <property type="match status" value="1"/>
</dbReference>
<organism evidence="3 4">
    <name type="scientific">Ceriporiopsis subvermispora (strain B)</name>
    <name type="common">White-rot fungus</name>
    <name type="synonym">Gelatoporia subvermispora</name>
    <dbReference type="NCBI Taxonomy" id="914234"/>
    <lineage>
        <taxon>Eukaryota</taxon>
        <taxon>Fungi</taxon>
        <taxon>Dikarya</taxon>
        <taxon>Basidiomycota</taxon>
        <taxon>Agaricomycotina</taxon>
        <taxon>Agaricomycetes</taxon>
        <taxon>Polyporales</taxon>
        <taxon>Gelatoporiaceae</taxon>
        <taxon>Gelatoporia</taxon>
    </lineage>
</organism>
<feature type="region of interest" description="Disordered" evidence="2">
    <location>
        <begin position="241"/>
        <end position="334"/>
    </location>
</feature>
<protein>
    <submittedName>
        <fullName evidence="3">Uncharacterized protein</fullName>
    </submittedName>
</protein>
<dbReference type="OrthoDB" id="10067381at2759"/>
<keyword evidence="4" id="KW-1185">Reference proteome</keyword>
<dbReference type="SUPFAM" id="SSF55418">
    <property type="entry name" value="eIF4e-like"/>
    <property type="match status" value="1"/>
</dbReference>
<dbReference type="Proteomes" id="UP000016930">
    <property type="component" value="Unassembled WGS sequence"/>
</dbReference>
<dbReference type="Gene3D" id="3.30.760.10">
    <property type="entry name" value="RNA Cap, Translation Initiation Factor Eif4e"/>
    <property type="match status" value="1"/>
</dbReference>
<dbReference type="AlphaFoldDB" id="M2QLU0"/>
<dbReference type="EMBL" id="KB445807">
    <property type="protein sequence ID" value="EMD33125.1"/>
    <property type="molecule type" value="Genomic_DNA"/>
</dbReference>
<evidence type="ECO:0000256" key="1">
    <source>
        <dbReference type="ARBA" id="ARBA00010568"/>
    </source>
</evidence>
<accession>M2QLU0</accession>
<name>M2QLU0_CERS8</name>
<reference evidence="3 4" key="1">
    <citation type="journal article" date="2012" name="Proc. Natl. Acad. Sci. U.S.A.">
        <title>Comparative genomics of Ceriporiopsis subvermispora and Phanerochaete chrysosporium provide insight into selective ligninolysis.</title>
        <authorList>
            <person name="Fernandez-Fueyo E."/>
            <person name="Ruiz-Duenas F.J."/>
            <person name="Ferreira P."/>
            <person name="Floudas D."/>
            <person name="Hibbett D.S."/>
            <person name="Canessa P."/>
            <person name="Larrondo L.F."/>
            <person name="James T.Y."/>
            <person name="Seelenfreund D."/>
            <person name="Lobos S."/>
            <person name="Polanco R."/>
            <person name="Tello M."/>
            <person name="Honda Y."/>
            <person name="Watanabe T."/>
            <person name="Watanabe T."/>
            <person name="Ryu J.S."/>
            <person name="Kubicek C.P."/>
            <person name="Schmoll M."/>
            <person name="Gaskell J."/>
            <person name="Hammel K.E."/>
            <person name="St John F.J."/>
            <person name="Vanden Wymelenberg A."/>
            <person name="Sabat G."/>
            <person name="Splinter BonDurant S."/>
            <person name="Syed K."/>
            <person name="Yadav J.S."/>
            <person name="Doddapaneni H."/>
            <person name="Subramanian V."/>
            <person name="Lavin J.L."/>
            <person name="Oguiza J.A."/>
            <person name="Perez G."/>
            <person name="Pisabarro A.G."/>
            <person name="Ramirez L."/>
            <person name="Santoyo F."/>
            <person name="Master E."/>
            <person name="Coutinho P.M."/>
            <person name="Henrissat B."/>
            <person name="Lombard V."/>
            <person name="Magnuson J.K."/>
            <person name="Kuees U."/>
            <person name="Hori C."/>
            <person name="Igarashi K."/>
            <person name="Samejima M."/>
            <person name="Held B.W."/>
            <person name="Barry K.W."/>
            <person name="LaButti K.M."/>
            <person name="Lapidus A."/>
            <person name="Lindquist E.A."/>
            <person name="Lucas S.M."/>
            <person name="Riley R."/>
            <person name="Salamov A.A."/>
            <person name="Hoffmeister D."/>
            <person name="Schwenk D."/>
            <person name="Hadar Y."/>
            <person name="Yarden O."/>
            <person name="de Vries R.P."/>
            <person name="Wiebenga A."/>
            <person name="Stenlid J."/>
            <person name="Eastwood D."/>
            <person name="Grigoriev I.V."/>
            <person name="Berka R.M."/>
            <person name="Blanchette R.A."/>
            <person name="Kersten P."/>
            <person name="Martinez A.T."/>
            <person name="Vicuna R."/>
            <person name="Cullen D."/>
        </authorList>
    </citation>
    <scope>NUCLEOTIDE SEQUENCE [LARGE SCALE GENOMIC DNA]</scope>
    <source>
        <strain evidence="3 4">B</strain>
    </source>
</reference>
<evidence type="ECO:0000256" key="2">
    <source>
        <dbReference type="SAM" id="MobiDB-lite"/>
    </source>
</evidence>
<sequence length="334" mass="36799">MVQDDGTKPWLWVAKSEELVLCEDATTAEQEAAEYLKDVTAKIQKIQENPSIPVRSNKKKGIKSKKDLREELQYEASEKLKEVSIRHGFVAGKWLIFAPSDRVNAIWSTIANSLISGPLASTAAFTAKVATSPQAESSNHQNVLCIYLPDVYDKDIVTDVSADFHGEFHASHITFIKIMKTLLRKHGVNLSGVKSNLYTAIGLDSKHPSGIQSTIWRNTSLMKDADLKSLKDEYFAELGATKTANNDKPAETKMEATTAPKPKPKLKKKQNDDPFGSDEEDAGDKGQDTSAKPGKKIAAKPRPAPKGVTSKKRPKIDEDDDEAEEKPKKRKGGK</sequence>